<dbReference type="Gene3D" id="3.30.9.10">
    <property type="entry name" value="D-Amino Acid Oxidase, subunit A, domain 2"/>
    <property type="match status" value="1"/>
</dbReference>
<keyword evidence="3" id="KW-1185">Reference proteome</keyword>
<dbReference type="InterPro" id="IPR002938">
    <property type="entry name" value="FAD-bd"/>
</dbReference>
<gene>
    <name evidence="2" type="ORF">SAMN05216298_0650</name>
</gene>
<dbReference type="PRINTS" id="PR00420">
    <property type="entry name" value="RNGMNOXGNASE"/>
</dbReference>
<dbReference type="Pfam" id="PF01494">
    <property type="entry name" value="FAD_binding_3"/>
    <property type="match status" value="1"/>
</dbReference>
<name>A0A1G9D2W5_9ACTN</name>
<proteinExistence type="predicted"/>
<evidence type="ECO:0000313" key="3">
    <source>
        <dbReference type="Proteomes" id="UP000198662"/>
    </source>
</evidence>
<organism evidence="2 3">
    <name type="scientific">Glycomyces sambucus</name>
    <dbReference type="NCBI Taxonomy" id="380244"/>
    <lineage>
        <taxon>Bacteria</taxon>
        <taxon>Bacillati</taxon>
        <taxon>Actinomycetota</taxon>
        <taxon>Actinomycetes</taxon>
        <taxon>Glycomycetales</taxon>
        <taxon>Glycomycetaceae</taxon>
        <taxon>Glycomyces</taxon>
    </lineage>
</organism>
<dbReference type="PANTHER" id="PTHR46865:SF2">
    <property type="entry name" value="MONOOXYGENASE"/>
    <property type="match status" value="1"/>
</dbReference>
<dbReference type="RefSeq" id="WP_091042636.1">
    <property type="nucleotide sequence ID" value="NZ_FNGF01000001.1"/>
</dbReference>
<feature type="domain" description="FAD-binding" evidence="1">
    <location>
        <begin position="5"/>
        <end position="339"/>
    </location>
</feature>
<dbReference type="GO" id="GO:0071949">
    <property type="term" value="F:FAD binding"/>
    <property type="evidence" value="ECO:0007669"/>
    <property type="project" value="InterPro"/>
</dbReference>
<reference evidence="3" key="1">
    <citation type="submission" date="2016-10" db="EMBL/GenBank/DDBJ databases">
        <authorList>
            <person name="Varghese N."/>
            <person name="Submissions S."/>
        </authorList>
    </citation>
    <scope>NUCLEOTIDE SEQUENCE [LARGE SCALE GENOMIC DNA]</scope>
    <source>
        <strain evidence="3">CGMCC 4.3147</strain>
    </source>
</reference>
<protein>
    <submittedName>
        <fullName evidence="2">2-polyprenyl-6-methoxyphenol hydroxylase</fullName>
    </submittedName>
</protein>
<dbReference type="Proteomes" id="UP000198662">
    <property type="component" value="Unassembled WGS sequence"/>
</dbReference>
<sequence length="400" mass="42228">MAAARVLVSGAGIAGTTLAFWLAAKGFEPVVVERAPALRPGGYKIDVRGAALPVVERMGVMAAVREARTDMQEAFIVDAKGRTAAAMDADAFGGRVHGDAEIHRGALAGLIHGLTADTVEYRFGDSIATLEQDEDGVDVVFESGRSERFDLVAGADGLHSRTRRAAFGPEDDSIVDLGYGVASCTVPNTLGLDRCEMTYVGTGRTALVYNTAGSSDATALFLWAAAGLGDERRDREGKVRVLRDAYAGEGWKVPELLDAAGDAEDLYLDPLAQVRIDRWSQGRVVLLGDAAHAASAASGQGTSLALVGAYVLAGELGRGGGHARAFAAYEERMRPFAETNQALALRNVKSMVMRSDAQVRLGIGFLKLASRLPGKDRLMAPVVKAVHRAATAIELPDYEA</sequence>
<dbReference type="OrthoDB" id="3356051at2"/>
<dbReference type="InterPro" id="IPR036188">
    <property type="entry name" value="FAD/NAD-bd_sf"/>
</dbReference>
<dbReference type="InterPro" id="IPR051704">
    <property type="entry name" value="FAD_aromatic-hydroxylase"/>
</dbReference>
<accession>A0A1G9D2W5</accession>
<dbReference type="Gene3D" id="3.50.50.60">
    <property type="entry name" value="FAD/NAD(P)-binding domain"/>
    <property type="match status" value="1"/>
</dbReference>
<dbReference type="AlphaFoldDB" id="A0A1G9D2W5"/>
<dbReference type="EMBL" id="FNGF01000001">
    <property type="protein sequence ID" value="SDK58296.1"/>
    <property type="molecule type" value="Genomic_DNA"/>
</dbReference>
<dbReference type="SUPFAM" id="SSF51905">
    <property type="entry name" value="FAD/NAD(P)-binding domain"/>
    <property type="match status" value="1"/>
</dbReference>
<evidence type="ECO:0000259" key="1">
    <source>
        <dbReference type="Pfam" id="PF01494"/>
    </source>
</evidence>
<dbReference type="STRING" id="380244.SAMN05216298_0650"/>
<evidence type="ECO:0000313" key="2">
    <source>
        <dbReference type="EMBL" id="SDK58296.1"/>
    </source>
</evidence>
<dbReference type="PANTHER" id="PTHR46865">
    <property type="entry name" value="OXIDOREDUCTASE-RELATED"/>
    <property type="match status" value="1"/>
</dbReference>